<feature type="region of interest" description="Disordered" evidence="1">
    <location>
        <begin position="85"/>
        <end position="109"/>
    </location>
</feature>
<dbReference type="EMBL" id="CP093348">
    <property type="protein sequence ID" value="WOH06968.1"/>
    <property type="molecule type" value="Genomic_DNA"/>
</dbReference>
<evidence type="ECO:0000313" key="3">
    <source>
        <dbReference type="Proteomes" id="UP000077755"/>
    </source>
</evidence>
<organism evidence="2 3">
    <name type="scientific">Daucus carota subsp. sativus</name>
    <name type="common">Carrot</name>
    <dbReference type="NCBI Taxonomy" id="79200"/>
    <lineage>
        <taxon>Eukaryota</taxon>
        <taxon>Viridiplantae</taxon>
        <taxon>Streptophyta</taxon>
        <taxon>Embryophyta</taxon>
        <taxon>Tracheophyta</taxon>
        <taxon>Spermatophyta</taxon>
        <taxon>Magnoliopsida</taxon>
        <taxon>eudicotyledons</taxon>
        <taxon>Gunneridae</taxon>
        <taxon>Pentapetalae</taxon>
        <taxon>asterids</taxon>
        <taxon>campanulids</taxon>
        <taxon>Apiales</taxon>
        <taxon>Apiaceae</taxon>
        <taxon>Apioideae</taxon>
        <taxon>Scandiceae</taxon>
        <taxon>Daucinae</taxon>
        <taxon>Daucus</taxon>
        <taxon>Daucus sect. Daucus</taxon>
    </lineage>
</organism>
<protein>
    <submittedName>
        <fullName evidence="2">Uncharacterized protein</fullName>
    </submittedName>
</protein>
<evidence type="ECO:0000313" key="2">
    <source>
        <dbReference type="EMBL" id="WOH06968.1"/>
    </source>
</evidence>
<dbReference type="PANTHER" id="PTHR37613:SF4">
    <property type="entry name" value="DUF4378 DOMAIN-CONTAINING PROTEIN"/>
    <property type="match status" value="1"/>
</dbReference>
<dbReference type="AlphaFoldDB" id="A0A164X1K2"/>
<accession>A0A164X1K2</accession>
<dbReference type="PANTHER" id="PTHR37613">
    <property type="entry name" value="DUF4378 DOMAIN PROTEIN"/>
    <property type="match status" value="1"/>
</dbReference>
<dbReference type="InterPro" id="IPR025486">
    <property type="entry name" value="DUF4378"/>
</dbReference>
<reference evidence="2" key="2">
    <citation type="submission" date="2022-03" db="EMBL/GenBank/DDBJ databases">
        <title>Draft title - Genomic analysis of global carrot germplasm unveils the trajectory of domestication and the origin of high carotenoid orange carrot.</title>
        <authorList>
            <person name="Iorizzo M."/>
            <person name="Ellison S."/>
            <person name="Senalik D."/>
            <person name="Macko-Podgorni A."/>
            <person name="Grzebelus D."/>
            <person name="Bostan H."/>
            <person name="Rolling W."/>
            <person name="Curaba J."/>
            <person name="Simon P."/>
        </authorList>
    </citation>
    <scope>NUCLEOTIDE SEQUENCE</scope>
    <source>
        <tissue evidence="2">Leaf</tissue>
    </source>
</reference>
<keyword evidence="3" id="KW-1185">Reference proteome</keyword>
<evidence type="ECO:0000256" key="1">
    <source>
        <dbReference type="SAM" id="MobiDB-lite"/>
    </source>
</evidence>
<name>A0A164X1K2_DAUCS</name>
<dbReference type="OMA" id="EREICCE"/>
<dbReference type="Gramene" id="KZM92573">
    <property type="protein sequence ID" value="KZM92573"/>
    <property type="gene ID" value="DCAR_020062"/>
</dbReference>
<sequence length="303" mass="34559">MAFTASVTKQLGDLLQEQQEPFVLELYLIDRGYRKNVMLSKRNRIFRRACRSEVLCRRRKIISRCSSAVKALFEILGVKRGSSRKSAEGTFSRKGQHRHGNLLDDDEGDMDRKMKKISEDRMQLSPVSVLEAALSNEESPVHIIDQTIQNTEILREEVSSDSIYSDSYESLEKYLSGKTSEVSKPNSHSQHTKVTLALLQTKQLLFDCVKEVVETQRLNNKRPCEFREALGAEAFGKSLCENILRWTTQSLNANYSNQLFDRDVLCSAEWNVFEQGKGIIGKEIADCILEDISVDIVMDLIRV</sequence>
<proteinExistence type="predicted"/>
<gene>
    <name evidence="2" type="ORF">DCAR_0626397</name>
</gene>
<dbReference type="KEGG" id="dcr:108226604"/>
<dbReference type="OrthoDB" id="691329at2759"/>
<dbReference type="Pfam" id="PF14309">
    <property type="entry name" value="DUF4378"/>
    <property type="match status" value="1"/>
</dbReference>
<reference evidence="2" key="1">
    <citation type="journal article" date="2016" name="Nat. Genet.">
        <title>A high-quality carrot genome assembly provides new insights into carotenoid accumulation and asterid genome evolution.</title>
        <authorList>
            <person name="Iorizzo M."/>
            <person name="Ellison S."/>
            <person name="Senalik D."/>
            <person name="Zeng P."/>
            <person name="Satapoomin P."/>
            <person name="Huang J."/>
            <person name="Bowman M."/>
            <person name="Iovene M."/>
            <person name="Sanseverino W."/>
            <person name="Cavagnaro P."/>
            <person name="Yildiz M."/>
            <person name="Macko-Podgorni A."/>
            <person name="Moranska E."/>
            <person name="Grzebelus E."/>
            <person name="Grzebelus D."/>
            <person name="Ashrafi H."/>
            <person name="Zheng Z."/>
            <person name="Cheng S."/>
            <person name="Spooner D."/>
            <person name="Van Deynze A."/>
            <person name="Simon P."/>
        </authorList>
    </citation>
    <scope>NUCLEOTIDE SEQUENCE</scope>
    <source>
        <tissue evidence="2">Leaf</tissue>
    </source>
</reference>
<dbReference type="Proteomes" id="UP000077755">
    <property type="component" value="Chromosome 6"/>
</dbReference>